<dbReference type="Proteomes" id="UP000019116">
    <property type="component" value="Chromosome 2D"/>
</dbReference>
<dbReference type="OMA" id="TRFHINC"/>
<keyword evidence="5" id="KW-1185">Reference proteome</keyword>
<evidence type="ECO:0000313" key="5">
    <source>
        <dbReference type="Proteomes" id="UP000019116"/>
    </source>
</evidence>
<dbReference type="GO" id="GO:0016787">
    <property type="term" value="F:hydrolase activity"/>
    <property type="evidence" value="ECO:0007669"/>
    <property type="project" value="InterPro"/>
</dbReference>
<evidence type="ECO:0000256" key="2">
    <source>
        <dbReference type="SAM" id="Phobius"/>
    </source>
</evidence>
<keyword evidence="2" id="KW-1133">Transmembrane helix</keyword>
<evidence type="ECO:0000256" key="1">
    <source>
        <dbReference type="SAM" id="MobiDB-lite"/>
    </source>
</evidence>
<feature type="region of interest" description="Disordered" evidence="1">
    <location>
        <begin position="709"/>
        <end position="731"/>
    </location>
</feature>
<evidence type="ECO:0000313" key="4">
    <source>
        <dbReference type="EnsemblPlants" id="TraesCS2D02G264600.2"/>
    </source>
</evidence>
<keyword evidence="2" id="KW-0812">Transmembrane</keyword>
<dbReference type="EnsemblPlants" id="TraesCS2D02G264600.2">
    <property type="protein sequence ID" value="TraesCS2D02G264600.2"/>
    <property type="gene ID" value="TraesCS2D02G264600"/>
</dbReference>
<dbReference type="OrthoDB" id="1883418at2759"/>
<feature type="domain" description="Calcineurin-like phosphoesterase" evidence="3">
    <location>
        <begin position="129"/>
        <end position="327"/>
    </location>
</feature>
<dbReference type="InterPro" id="IPR004843">
    <property type="entry name" value="Calcineurin-like_PHP"/>
</dbReference>
<dbReference type="InterPro" id="IPR029052">
    <property type="entry name" value="Metallo-depent_PP-like"/>
</dbReference>
<reference evidence="4" key="2">
    <citation type="submission" date="2018-10" db="UniProtKB">
        <authorList>
            <consortium name="EnsemblPlants"/>
        </authorList>
    </citation>
    <scope>IDENTIFICATION</scope>
</reference>
<proteinExistence type="predicted"/>
<dbReference type="PANTHER" id="PTHR34211:SF6">
    <property type="entry name" value="OS07G0106000 PROTEIN"/>
    <property type="match status" value="1"/>
</dbReference>
<dbReference type="PANTHER" id="PTHR34211">
    <property type="entry name" value="CALCINEURIN-LIKE METALLO-PHOSPHOESTERASE SUPERFAMILY PROTEIN"/>
    <property type="match status" value="1"/>
</dbReference>
<feature type="transmembrane region" description="Helical" evidence="2">
    <location>
        <begin position="512"/>
        <end position="532"/>
    </location>
</feature>
<sequence length="756" mass="86869">MGSGSCAGPSDEISPLYSLWATFVGLYIANFVVERSTGWALTHLSPVSEEEKLRKHMKPDFLDMVPWYSGTSADLFKTAFDLMVSVTLFVGRFDMRMMQAAMKSTTDETRNDDVLYDYFNEREDLWFDFVADTGDGGNSSYTVARLLAQPSIQTVIGGSMHTLPRGNLLVIGGDLAYPNPSSFTYERRFFGPFEYAMQPPRWYKAEHIAVDKPEVPPGVSKMKKYDGPQCFIIPGNHDWFDGLNTFMRYICHKSWLGGWFLPQRKSYFALQLPKGWWIFGLDLALHGDIDVYQFKFFAELCRNKVGENDSVIIVTHEPNWLLDWYWKETTGKNVSHLIQDYLNGRCKLRMAGDLHHFMRHSATPSDKPTFVEHLLVNGCGGAFLHPTHVFKNFERFSGTTYECKAAYPSYEESSGIALGNILKFRKKNWQFDIIGGFIYFILVFSMFPQCNLVHILNEETWSGRLQSFSSTIWSALLFIFEHSYVSSVGSLTLLMASYSFVPSKLTRKKRAIIGGLHVLAHLTAALVLMLLMELGIEICIRNHLLATSGYHPLYDWYRSMESEHFPDPTGLRTRLEQWTLGLYPACIKYLMSAFDVPEVMAVTRINICKNGMMSLSRSVLIMYYTSVFIYFWIFSTPVVSLIFGSYLYICINWFHIHFDEAFSSLRIANYKSFTRLHIKKDGDLEIFTLAVDKVPKDWKLDPKWEAEERGPHQLSHHRRYPSKWRSASSPDPVRSVRVVDHFTITRTVAPDPETSC</sequence>
<evidence type="ECO:0000259" key="3">
    <source>
        <dbReference type="Pfam" id="PF00149"/>
    </source>
</evidence>
<dbReference type="SUPFAM" id="SSF56300">
    <property type="entry name" value="Metallo-dependent phosphatases"/>
    <property type="match status" value="1"/>
</dbReference>
<feature type="transmembrane region" description="Helical" evidence="2">
    <location>
        <begin position="433"/>
        <end position="456"/>
    </location>
</feature>
<feature type="transmembrane region" description="Helical" evidence="2">
    <location>
        <begin position="621"/>
        <end position="649"/>
    </location>
</feature>
<dbReference type="AlphaFoldDB" id="A0A3B6DG12"/>
<gene>
    <name evidence="4" type="primary">LOC123052970</name>
</gene>
<dbReference type="Gene3D" id="3.60.21.10">
    <property type="match status" value="1"/>
</dbReference>
<name>A0A3B6DG12_WHEAT</name>
<dbReference type="Pfam" id="PF00149">
    <property type="entry name" value="Metallophos"/>
    <property type="match status" value="1"/>
</dbReference>
<feature type="transmembrane region" description="Helical" evidence="2">
    <location>
        <begin position="476"/>
        <end position="500"/>
    </location>
</feature>
<organism evidence="4">
    <name type="scientific">Triticum aestivum</name>
    <name type="common">Wheat</name>
    <dbReference type="NCBI Taxonomy" id="4565"/>
    <lineage>
        <taxon>Eukaryota</taxon>
        <taxon>Viridiplantae</taxon>
        <taxon>Streptophyta</taxon>
        <taxon>Embryophyta</taxon>
        <taxon>Tracheophyta</taxon>
        <taxon>Spermatophyta</taxon>
        <taxon>Magnoliopsida</taxon>
        <taxon>Liliopsida</taxon>
        <taxon>Poales</taxon>
        <taxon>Poaceae</taxon>
        <taxon>BOP clade</taxon>
        <taxon>Pooideae</taxon>
        <taxon>Triticodae</taxon>
        <taxon>Triticeae</taxon>
        <taxon>Triticinae</taxon>
        <taxon>Triticum</taxon>
    </lineage>
</organism>
<reference evidence="4" key="1">
    <citation type="submission" date="2018-08" db="EMBL/GenBank/DDBJ databases">
        <authorList>
            <person name="Rossello M."/>
        </authorList>
    </citation>
    <scope>NUCLEOTIDE SEQUENCE [LARGE SCALE GENOMIC DNA]</scope>
    <source>
        <strain evidence="4">cv. Chinese Spring</strain>
    </source>
</reference>
<keyword evidence="2" id="KW-0472">Membrane</keyword>
<dbReference type="Gramene" id="TraesCS2D02G264600.2">
    <property type="protein sequence ID" value="TraesCS2D02G264600.2"/>
    <property type="gene ID" value="TraesCS2D02G264600"/>
</dbReference>
<accession>A0A3B6DG12</accession>
<protein>
    <recommendedName>
        <fullName evidence="3">Calcineurin-like phosphoesterase domain-containing protein</fullName>
    </recommendedName>
</protein>
<dbReference type="Gramene" id="TraesCS2D03G0610700.2">
    <property type="protein sequence ID" value="TraesCS2D03G0610700.2.CDS"/>
    <property type="gene ID" value="TraesCS2D03G0610700"/>
</dbReference>